<dbReference type="PANTHER" id="PTHR21661">
    <property type="entry name" value="EPOXIDE HYDROLASE 1-RELATED"/>
    <property type="match status" value="1"/>
</dbReference>
<protein>
    <recommendedName>
        <fullName evidence="5">Epoxide hydrolase N-terminal domain-containing protein</fullName>
    </recommendedName>
</protein>
<feature type="domain" description="Epoxide hydrolase N-terminal" evidence="5">
    <location>
        <begin position="5"/>
        <end position="116"/>
    </location>
</feature>
<evidence type="ECO:0000256" key="3">
    <source>
        <dbReference type="ARBA" id="ARBA00022801"/>
    </source>
</evidence>
<feature type="active site" description="Proton acceptor" evidence="4">
    <location>
        <position position="371"/>
    </location>
</feature>
<keyword evidence="2" id="KW-0058">Aromatic hydrocarbons catabolism</keyword>
<dbReference type="SUPFAM" id="SSF53474">
    <property type="entry name" value="alpha/beta-Hydrolases"/>
    <property type="match status" value="1"/>
</dbReference>
<dbReference type="GO" id="GO:0004301">
    <property type="term" value="F:epoxide hydrolase activity"/>
    <property type="evidence" value="ECO:0007669"/>
    <property type="project" value="TreeGrafter"/>
</dbReference>
<dbReference type="InterPro" id="IPR016292">
    <property type="entry name" value="Epoxide_hydrolase"/>
</dbReference>
<gene>
    <name evidence="6" type="ORF">LTR78_007658</name>
</gene>
<dbReference type="PANTHER" id="PTHR21661:SF35">
    <property type="entry name" value="EPOXIDE HYDROLASE"/>
    <property type="match status" value="1"/>
</dbReference>
<dbReference type="InterPro" id="IPR010497">
    <property type="entry name" value="Epoxide_hydro_N"/>
</dbReference>
<comment type="similarity">
    <text evidence="1">Belongs to the peptidase S33 family.</text>
</comment>
<dbReference type="PRINTS" id="PR00412">
    <property type="entry name" value="EPOXHYDRLASE"/>
</dbReference>
<dbReference type="PIRSF" id="PIRSF001112">
    <property type="entry name" value="Epoxide_hydrolase"/>
    <property type="match status" value="1"/>
</dbReference>
<comment type="caution">
    <text evidence="6">The sequence shown here is derived from an EMBL/GenBank/DDBJ whole genome shotgun (WGS) entry which is preliminary data.</text>
</comment>
<sequence>MSNQIRPYKVAVTEEAISTLRSKLQAATLPDEVEFSDDWDQGTPRSEIARLAKHWADGFDWRAQEAEINRLPQFMTTVELDGFGQIDMHSVHQKSEKKGSIPLLFSHGWPGSFLEVGKIIPLLTRNADGLSFDVVAPSLPNFGFSGGSRQRGFGIAQYAEAMHKVMLSLGYNKYVTQGGDWGFKVTRFMGIQYPNHCLASHLNMILASEPDMVKHPKEYAQYNSVQQTATEKQFAERTAWFMQEGLGYNILQSTKPSTIGFALADSPVALLAWIYEKLHDWTDNYPWTDDEILTWVSIYQFSTAGPAANARIYYDIQNSAARPFSDQVLEYNDKVLLGLSYFPKDIHLPPLAWGKTLGPVVFEGVHESGGHFAAHERPDELAKDLRSMFGAQGGAASVAARFAGTKG</sequence>
<accession>A0AAE0TTY1</accession>
<dbReference type="InterPro" id="IPR000639">
    <property type="entry name" value="Epox_hydrolase-like"/>
</dbReference>
<proteinExistence type="inferred from homology"/>
<organism evidence="6 7">
    <name type="scientific">Recurvomyces mirabilis</name>
    <dbReference type="NCBI Taxonomy" id="574656"/>
    <lineage>
        <taxon>Eukaryota</taxon>
        <taxon>Fungi</taxon>
        <taxon>Dikarya</taxon>
        <taxon>Ascomycota</taxon>
        <taxon>Pezizomycotina</taxon>
        <taxon>Dothideomycetes</taxon>
        <taxon>Dothideomycetidae</taxon>
        <taxon>Mycosphaerellales</taxon>
        <taxon>Teratosphaeriaceae</taxon>
        <taxon>Recurvomyces</taxon>
    </lineage>
</organism>
<feature type="active site" description="Proton donor" evidence="4">
    <location>
        <position position="313"/>
    </location>
</feature>
<evidence type="ECO:0000313" key="6">
    <source>
        <dbReference type="EMBL" id="KAK3672351.1"/>
    </source>
</evidence>
<evidence type="ECO:0000256" key="2">
    <source>
        <dbReference type="ARBA" id="ARBA00022797"/>
    </source>
</evidence>
<name>A0AAE0TTY1_9PEZI</name>
<dbReference type="InterPro" id="IPR029058">
    <property type="entry name" value="AB_hydrolase_fold"/>
</dbReference>
<keyword evidence="3" id="KW-0378">Hydrolase</keyword>
<reference evidence="6" key="1">
    <citation type="submission" date="2023-07" db="EMBL/GenBank/DDBJ databases">
        <title>Black Yeasts Isolated from many extreme environments.</title>
        <authorList>
            <person name="Coleine C."/>
            <person name="Stajich J.E."/>
            <person name="Selbmann L."/>
        </authorList>
    </citation>
    <scope>NUCLEOTIDE SEQUENCE</scope>
    <source>
        <strain evidence="6">CCFEE 5485</strain>
    </source>
</reference>
<dbReference type="EMBL" id="JAUTXT010000033">
    <property type="protein sequence ID" value="KAK3672351.1"/>
    <property type="molecule type" value="Genomic_DNA"/>
</dbReference>
<evidence type="ECO:0000259" key="5">
    <source>
        <dbReference type="Pfam" id="PF06441"/>
    </source>
</evidence>
<evidence type="ECO:0000313" key="7">
    <source>
        <dbReference type="Proteomes" id="UP001274830"/>
    </source>
</evidence>
<keyword evidence="7" id="KW-1185">Reference proteome</keyword>
<dbReference type="GO" id="GO:0097176">
    <property type="term" value="P:epoxide metabolic process"/>
    <property type="evidence" value="ECO:0007669"/>
    <property type="project" value="TreeGrafter"/>
</dbReference>
<dbReference type="Pfam" id="PF06441">
    <property type="entry name" value="EHN"/>
    <property type="match status" value="1"/>
</dbReference>
<dbReference type="AlphaFoldDB" id="A0AAE0TTY1"/>
<dbReference type="Proteomes" id="UP001274830">
    <property type="component" value="Unassembled WGS sequence"/>
</dbReference>
<evidence type="ECO:0000256" key="4">
    <source>
        <dbReference type="PIRSR" id="PIRSR001112-1"/>
    </source>
</evidence>
<dbReference type="Gene3D" id="3.40.50.1820">
    <property type="entry name" value="alpha/beta hydrolase"/>
    <property type="match status" value="1"/>
</dbReference>
<feature type="active site" description="Nucleophile" evidence="4">
    <location>
        <position position="180"/>
    </location>
</feature>
<evidence type="ECO:0000256" key="1">
    <source>
        <dbReference type="ARBA" id="ARBA00010088"/>
    </source>
</evidence>